<accession>A0A859DP22</accession>
<organism evidence="2 3">
    <name type="scientific">Caproicibacterium lactatifermentans</name>
    <dbReference type="NCBI Taxonomy" id="2666138"/>
    <lineage>
        <taxon>Bacteria</taxon>
        <taxon>Bacillati</taxon>
        <taxon>Bacillota</taxon>
        <taxon>Clostridia</taxon>
        <taxon>Eubacteriales</taxon>
        <taxon>Oscillospiraceae</taxon>
        <taxon>Caproicibacterium</taxon>
    </lineage>
</organism>
<gene>
    <name evidence="2" type="ORF">GJQ69_01030</name>
</gene>
<protein>
    <submittedName>
        <fullName evidence="2">Virulence protein</fullName>
    </submittedName>
</protein>
<evidence type="ECO:0000313" key="3">
    <source>
        <dbReference type="Proteomes" id="UP000501316"/>
    </source>
</evidence>
<dbReference type="Proteomes" id="UP000501316">
    <property type="component" value="Chromosome"/>
</dbReference>
<name>A0A859DP22_9FIRM</name>
<sequence length="236" mass="25628">MKIDYNVTGKDRKSLVNAIAAITEGKAEYLGMPTAAYKVGCFTVDRNGTLEFGNRTDSKGTEDLIKELDKRGFTAKVGETSGEESETADGAGQGENMGLTISVPLAAVSTGNLTNLLKAKGALIKKALGIDDMPIEIGENKVSFPWFPEMPGSDASKAYTHFIAALCKLSKDQKRVSSTEHPADNEKYAFRCFLLRLGFIGPEYKQERKILLKNLTGNSSFRNGAKKEATDDEISE</sequence>
<dbReference type="KEGG" id="clf:GJQ69_01030"/>
<proteinExistence type="predicted"/>
<feature type="region of interest" description="Disordered" evidence="1">
    <location>
        <begin position="75"/>
        <end position="94"/>
    </location>
</feature>
<evidence type="ECO:0000313" key="2">
    <source>
        <dbReference type="EMBL" id="QKN23195.1"/>
    </source>
</evidence>
<dbReference type="EMBL" id="CP046051">
    <property type="protein sequence ID" value="QKN23195.1"/>
    <property type="molecule type" value="Genomic_DNA"/>
</dbReference>
<dbReference type="RefSeq" id="WP_174192702.1">
    <property type="nucleotide sequence ID" value="NZ_CP046051.1"/>
</dbReference>
<dbReference type="AlphaFoldDB" id="A0A859DP22"/>
<reference evidence="2 3" key="1">
    <citation type="submission" date="2019-11" db="EMBL/GenBank/DDBJ databases">
        <authorList>
            <person name="Ren C."/>
            <person name="Wang H."/>
            <person name="Xu Y."/>
        </authorList>
    </citation>
    <scope>NUCLEOTIDE SEQUENCE [LARGE SCALE GENOMIC DNA]</scope>
    <source>
        <strain evidence="2 3">LBM 19010</strain>
    </source>
</reference>
<evidence type="ECO:0000256" key="1">
    <source>
        <dbReference type="SAM" id="MobiDB-lite"/>
    </source>
</evidence>